<dbReference type="SUPFAM" id="SSF82199">
    <property type="entry name" value="SET domain"/>
    <property type="match status" value="1"/>
</dbReference>
<evidence type="ECO:0000256" key="7">
    <source>
        <dbReference type="SAM" id="MobiDB-lite"/>
    </source>
</evidence>
<dbReference type="GO" id="GO:0140951">
    <property type="term" value="F:histone H3K27 trimethyltransferase activity"/>
    <property type="evidence" value="ECO:0007669"/>
    <property type="project" value="UniProtKB-EC"/>
</dbReference>
<dbReference type="Pfam" id="PF18264">
    <property type="entry name" value="preSET_CXC"/>
    <property type="match status" value="1"/>
</dbReference>
<keyword evidence="5" id="KW-0804">Transcription</keyword>
<dbReference type="PANTHER" id="PTHR45747">
    <property type="entry name" value="HISTONE-LYSINE N-METHYLTRANSFERASE E(Z)"/>
    <property type="match status" value="1"/>
</dbReference>
<proteinExistence type="predicted"/>
<dbReference type="OrthoDB" id="308383at2759"/>
<dbReference type="EMBL" id="JAFCMP010000268">
    <property type="protein sequence ID" value="KAG5182077.1"/>
    <property type="molecule type" value="Genomic_DNA"/>
</dbReference>
<evidence type="ECO:0000256" key="1">
    <source>
        <dbReference type="ARBA" id="ARBA00022603"/>
    </source>
</evidence>
<dbReference type="SMART" id="SM01114">
    <property type="entry name" value="CXC"/>
    <property type="match status" value="1"/>
</dbReference>
<dbReference type="GO" id="GO:0031507">
    <property type="term" value="P:heterochromatin formation"/>
    <property type="evidence" value="ECO:0007669"/>
    <property type="project" value="TreeGrafter"/>
</dbReference>
<organism evidence="10 11">
    <name type="scientific">Tribonema minus</name>
    <dbReference type="NCBI Taxonomy" id="303371"/>
    <lineage>
        <taxon>Eukaryota</taxon>
        <taxon>Sar</taxon>
        <taxon>Stramenopiles</taxon>
        <taxon>Ochrophyta</taxon>
        <taxon>PX clade</taxon>
        <taxon>Xanthophyceae</taxon>
        <taxon>Tribonematales</taxon>
        <taxon>Tribonemataceae</taxon>
        <taxon>Tribonema</taxon>
    </lineage>
</organism>
<keyword evidence="11" id="KW-1185">Reference proteome</keyword>
<feature type="compositionally biased region" description="Basic residues" evidence="7">
    <location>
        <begin position="203"/>
        <end position="213"/>
    </location>
</feature>
<dbReference type="GO" id="GO:0005634">
    <property type="term" value="C:nucleus"/>
    <property type="evidence" value="ECO:0007669"/>
    <property type="project" value="TreeGrafter"/>
</dbReference>
<dbReference type="PROSITE" id="PS50280">
    <property type="entry name" value="SET"/>
    <property type="match status" value="1"/>
</dbReference>
<dbReference type="InterPro" id="IPR026489">
    <property type="entry name" value="CXC_dom"/>
</dbReference>
<dbReference type="Proteomes" id="UP000664859">
    <property type="component" value="Unassembled WGS sequence"/>
</dbReference>
<evidence type="ECO:0000256" key="5">
    <source>
        <dbReference type="ARBA" id="ARBA00023163"/>
    </source>
</evidence>
<dbReference type="InterPro" id="IPR046341">
    <property type="entry name" value="SET_dom_sf"/>
</dbReference>
<dbReference type="CDD" id="cd10519">
    <property type="entry name" value="SET_EZH"/>
    <property type="match status" value="1"/>
</dbReference>
<name>A0A835YXW2_9STRA</name>
<dbReference type="InterPro" id="IPR041355">
    <property type="entry name" value="Pre-SET_CXC"/>
</dbReference>
<evidence type="ECO:0000256" key="6">
    <source>
        <dbReference type="ARBA" id="ARBA00048568"/>
    </source>
</evidence>
<dbReference type="SMART" id="SM00317">
    <property type="entry name" value="SET"/>
    <property type="match status" value="1"/>
</dbReference>
<feature type="compositionally biased region" description="Low complexity" evidence="7">
    <location>
        <begin position="214"/>
        <end position="234"/>
    </location>
</feature>
<dbReference type="Pfam" id="PF00856">
    <property type="entry name" value="SET"/>
    <property type="match status" value="1"/>
</dbReference>
<comment type="caution">
    <text evidence="10">The sequence shown here is derived from an EMBL/GenBank/DDBJ whole genome shotgun (WGS) entry which is preliminary data.</text>
</comment>
<evidence type="ECO:0000259" key="8">
    <source>
        <dbReference type="PROSITE" id="PS50280"/>
    </source>
</evidence>
<evidence type="ECO:0000259" key="9">
    <source>
        <dbReference type="PROSITE" id="PS51633"/>
    </source>
</evidence>
<keyword evidence="1" id="KW-0489">Methyltransferase</keyword>
<evidence type="ECO:0000256" key="2">
    <source>
        <dbReference type="ARBA" id="ARBA00022679"/>
    </source>
</evidence>
<evidence type="ECO:0000313" key="10">
    <source>
        <dbReference type="EMBL" id="KAG5182077.1"/>
    </source>
</evidence>
<dbReference type="InterPro" id="IPR033467">
    <property type="entry name" value="Tesmin/TSO1-like_CXC"/>
</dbReference>
<reference evidence="10" key="1">
    <citation type="submission" date="2021-02" db="EMBL/GenBank/DDBJ databases">
        <title>First Annotated Genome of the Yellow-green Alga Tribonema minus.</title>
        <authorList>
            <person name="Mahan K.M."/>
        </authorList>
    </citation>
    <scope>NUCLEOTIDE SEQUENCE</scope>
    <source>
        <strain evidence="10">UTEX B ZZ1240</strain>
    </source>
</reference>
<gene>
    <name evidence="10" type="ORF">JKP88DRAFT_186479</name>
</gene>
<feature type="region of interest" description="Disordered" evidence="7">
    <location>
        <begin position="201"/>
        <end position="240"/>
    </location>
</feature>
<accession>A0A835YXW2</accession>
<evidence type="ECO:0000313" key="11">
    <source>
        <dbReference type="Proteomes" id="UP000664859"/>
    </source>
</evidence>
<dbReference type="AlphaFoldDB" id="A0A835YXW2"/>
<keyword evidence="4" id="KW-0805">Transcription regulation</keyword>
<dbReference type="InterPro" id="IPR045318">
    <property type="entry name" value="EZH1/2-like"/>
</dbReference>
<dbReference type="PROSITE" id="PS51633">
    <property type="entry name" value="CXC"/>
    <property type="match status" value="1"/>
</dbReference>
<keyword evidence="3" id="KW-0949">S-adenosyl-L-methionine</keyword>
<feature type="domain" description="CXC" evidence="9">
    <location>
        <begin position="1"/>
        <end position="77"/>
    </location>
</feature>
<dbReference type="GO" id="GO:0032259">
    <property type="term" value="P:methylation"/>
    <property type="evidence" value="ECO:0007669"/>
    <property type="project" value="UniProtKB-KW"/>
</dbReference>
<comment type="catalytic activity">
    <reaction evidence="6">
        <text>L-lysyl(27)-[histone H3] + 3 S-adenosyl-L-methionine = N(6),N(6),N(6)-trimethyl-L-lysyl(27)-[histone H3] + 3 S-adenosyl-L-homocysteine + 3 H(+)</text>
        <dbReference type="Rhea" id="RHEA:60292"/>
        <dbReference type="Rhea" id="RHEA-COMP:15535"/>
        <dbReference type="Rhea" id="RHEA-COMP:15548"/>
        <dbReference type="ChEBI" id="CHEBI:15378"/>
        <dbReference type="ChEBI" id="CHEBI:29969"/>
        <dbReference type="ChEBI" id="CHEBI:57856"/>
        <dbReference type="ChEBI" id="CHEBI:59789"/>
        <dbReference type="ChEBI" id="CHEBI:61961"/>
        <dbReference type="EC" id="2.1.1.356"/>
    </reaction>
</comment>
<protein>
    <submittedName>
        <fullName evidence="10">Enhancer of zeste 2</fullName>
    </submittedName>
</protein>
<dbReference type="GO" id="GO:0003682">
    <property type="term" value="F:chromatin binding"/>
    <property type="evidence" value="ECO:0007669"/>
    <property type="project" value="TreeGrafter"/>
</dbReference>
<sequence>MADCQCMKRGHFCDKYCQCPLDCPNRFKGCRCKAGRCRTKACPCFGLARECDPDLCTMCHFSCRRHKRLLIAPSDIAGAGWGAFAHSEIRKGEFVCEYLGERISQHEADRRGPMYDVRNRSYLFNLNSEAVIDQHRKGNKSKFANHSELNPNCGSRIIMVRGDHRIGIFALRDIAAQEELLFNYRYREGEVVWTKEEHESMKAKAHGHKRRAKNAAGAAAGKPMGHMASTAAAAAKRHKR</sequence>
<feature type="domain" description="SET" evidence="8">
    <location>
        <begin position="67"/>
        <end position="185"/>
    </location>
</feature>
<dbReference type="PANTHER" id="PTHR45747:SF4">
    <property type="entry name" value="HISTONE-LYSINE N-METHYLTRANSFERASE E(Z)"/>
    <property type="match status" value="1"/>
</dbReference>
<evidence type="ECO:0000256" key="3">
    <source>
        <dbReference type="ARBA" id="ARBA00022691"/>
    </source>
</evidence>
<dbReference type="Gene3D" id="2.170.270.10">
    <property type="entry name" value="SET domain"/>
    <property type="match status" value="1"/>
</dbReference>
<dbReference type="InterPro" id="IPR001214">
    <property type="entry name" value="SET_dom"/>
</dbReference>
<evidence type="ECO:0000256" key="4">
    <source>
        <dbReference type="ARBA" id="ARBA00023015"/>
    </source>
</evidence>
<keyword evidence="2" id="KW-0808">Transferase</keyword>